<name>A0A2P6Q3D2_ROSCH</name>
<feature type="transmembrane region" description="Helical" evidence="1">
    <location>
        <begin position="145"/>
        <end position="163"/>
    </location>
</feature>
<dbReference type="EMBL" id="PDCK01000043">
    <property type="protein sequence ID" value="PRQ28691.1"/>
    <property type="molecule type" value="Genomic_DNA"/>
</dbReference>
<reference evidence="2 3" key="1">
    <citation type="journal article" date="2018" name="Nat. Genet.">
        <title>The Rosa genome provides new insights in the design of modern roses.</title>
        <authorList>
            <person name="Bendahmane M."/>
        </authorList>
    </citation>
    <scope>NUCLEOTIDE SEQUENCE [LARGE SCALE GENOMIC DNA]</scope>
    <source>
        <strain evidence="3">cv. Old Blush</strain>
    </source>
</reference>
<dbReference type="Gramene" id="PRQ28691">
    <property type="protein sequence ID" value="PRQ28691"/>
    <property type="gene ID" value="RchiOBHm_Chr5g0005711"/>
</dbReference>
<gene>
    <name evidence="2" type="ORF">RchiOBHm_Chr5g0005711</name>
</gene>
<dbReference type="OMA" id="LEMNNVH"/>
<comment type="caution">
    <text evidence="2">The sequence shown here is derived from an EMBL/GenBank/DDBJ whole genome shotgun (WGS) entry which is preliminary data.</text>
</comment>
<evidence type="ECO:0000256" key="1">
    <source>
        <dbReference type="SAM" id="Phobius"/>
    </source>
</evidence>
<dbReference type="Proteomes" id="UP000238479">
    <property type="component" value="Chromosome 5"/>
</dbReference>
<protein>
    <submittedName>
        <fullName evidence="2">Putative PLAC8 motif-containing protein</fullName>
    </submittedName>
</protein>
<dbReference type="OrthoDB" id="1045822at2759"/>
<proteinExistence type="predicted"/>
<dbReference type="STRING" id="74649.A0A2P6Q3D2"/>
<dbReference type="PANTHER" id="PTHR15907">
    <property type="entry name" value="DUF614 FAMILY PROTEIN-RELATED"/>
    <property type="match status" value="1"/>
</dbReference>
<feature type="transmembrane region" description="Helical" evidence="1">
    <location>
        <begin position="116"/>
        <end position="139"/>
    </location>
</feature>
<keyword evidence="3" id="KW-1185">Reference proteome</keyword>
<dbReference type="AlphaFoldDB" id="A0A2P6Q3D2"/>
<dbReference type="InterPro" id="IPR006461">
    <property type="entry name" value="PLAC_motif_containing"/>
</dbReference>
<dbReference type="NCBIfam" id="TIGR01571">
    <property type="entry name" value="A_thal_Cys_rich"/>
    <property type="match status" value="1"/>
</dbReference>
<keyword evidence="1" id="KW-0472">Membrane</keyword>
<evidence type="ECO:0000313" key="3">
    <source>
        <dbReference type="Proteomes" id="UP000238479"/>
    </source>
</evidence>
<accession>A0A2P6Q3D2</accession>
<evidence type="ECO:0000313" key="2">
    <source>
        <dbReference type="EMBL" id="PRQ28691.1"/>
    </source>
</evidence>
<keyword evidence="1" id="KW-0812">Transmembrane</keyword>
<sequence length="259" mass="28587">MGDLEKQAERVVLSKDEAEEEEMERLVGGGMAVLDFDMLCSTVALQTQGKSAAKFQSFGAGEEEEEAEVGDFGGVFRMWEGELLDWFDDRRVAIQSACCPCYTFGKNMMRAGFGPGFLQGTLHLVLVASILLNCIAFIITKKRCFIYLVVAFTITLGTYLGYFRTQIRNKFNIRGNDSSMDDCIYHLVCPCCTLSQEARTLEMNNVQDGTWHGRGDSIYIGSLGEGGKSFFELQAPPLVSIKSPDLCNAQKSTATSAYS</sequence>
<keyword evidence="1" id="KW-1133">Transmembrane helix</keyword>
<dbReference type="Pfam" id="PF04749">
    <property type="entry name" value="PLAC8"/>
    <property type="match status" value="1"/>
</dbReference>
<organism evidence="2 3">
    <name type="scientific">Rosa chinensis</name>
    <name type="common">China rose</name>
    <dbReference type="NCBI Taxonomy" id="74649"/>
    <lineage>
        <taxon>Eukaryota</taxon>
        <taxon>Viridiplantae</taxon>
        <taxon>Streptophyta</taxon>
        <taxon>Embryophyta</taxon>
        <taxon>Tracheophyta</taxon>
        <taxon>Spermatophyta</taxon>
        <taxon>Magnoliopsida</taxon>
        <taxon>eudicotyledons</taxon>
        <taxon>Gunneridae</taxon>
        <taxon>Pentapetalae</taxon>
        <taxon>rosids</taxon>
        <taxon>fabids</taxon>
        <taxon>Rosales</taxon>
        <taxon>Rosaceae</taxon>
        <taxon>Rosoideae</taxon>
        <taxon>Rosoideae incertae sedis</taxon>
        <taxon>Rosa</taxon>
    </lineage>
</organism>